<comment type="caution">
    <text evidence="10">The sequence shown here is derived from an EMBL/GenBank/DDBJ whole genome shotgun (WGS) entry which is preliminary data.</text>
</comment>
<evidence type="ECO:0000256" key="4">
    <source>
        <dbReference type="ARBA" id="ARBA00022771"/>
    </source>
</evidence>
<name>A0AAV4HNM0_9GAST</name>
<dbReference type="GO" id="GO:0008270">
    <property type="term" value="F:zinc ion binding"/>
    <property type="evidence" value="ECO:0007669"/>
    <property type="project" value="UniProtKB-KW"/>
</dbReference>
<sequence length="583" mass="63392">MGKNKKHKIRKAKENDADDSSEDGILNGCPHVSKAVNLPAMKKALLKPTVTFGECDGCKRDAPKASGRDLFGSLIEGPATAPAGDECETVESTVCICLQCGYQGCDRNSPNKHALKHYKTPHSGLHCIIVNLTSWSTWCYMCDEEVPVVGKIKSCIDFLQKQAGITKTDTSQASGRSLESPVTEPPSSVPNSAGTKNVAPVSCMKVKGLSNLGNTCFFNAVMQSMCQTRGLDAILSDRIKQGSLCNIPGLDFCLETDSSGSEDDQNEDAGERKKVLPSIQTNLGDAGQVTLTLLSFVQEMKGGTTRNGIVNPTPLFSQVCKKAPRFKGFQQQDSHELLRYLVDSIRTEEIKRGQASILKFFKLPETINPKKVDEETKVKVKEYGRQVKHTFLDSLFGGQLVSTVKCEECKSISQIFESFLDLSLPVMEEKPQRPNLILIGKKKDQVLLADGVEDAGGGATAGGGADMDAERPSKYQERKNKRLAKKDSKRKAKLLRSKSFESNEKGTKEEGKMGQDSEGVSDENKTGNDKEVTPENMSTGQPIRNGLTPHSSNTSVESGADTRPDPRKDGAKTADQEETDDPS</sequence>
<keyword evidence="4 6" id="KW-0863">Zinc-finger</keyword>
<comment type="catalytic activity">
    <reaction evidence="1">
        <text>Thiol-dependent hydrolysis of ester, thioester, amide, peptide and isopeptide bonds formed by the C-terminal Gly of ubiquitin (a 76-residue protein attached to proteins as an intracellular targeting signal).</text>
        <dbReference type="EC" id="3.4.19.12"/>
    </reaction>
</comment>
<keyword evidence="11" id="KW-1185">Reference proteome</keyword>
<keyword evidence="5" id="KW-0862">Zinc</keyword>
<dbReference type="InterPro" id="IPR001394">
    <property type="entry name" value="Peptidase_C19_UCH"/>
</dbReference>
<accession>A0AAV4HNM0</accession>
<dbReference type="GO" id="GO:0016579">
    <property type="term" value="P:protein deubiquitination"/>
    <property type="evidence" value="ECO:0007669"/>
    <property type="project" value="InterPro"/>
</dbReference>
<feature type="compositionally biased region" description="Basic residues" evidence="7">
    <location>
        <begin position="479"/>
        <end position="496"/>
    </location>
</feature>
<feature type="domain" description="USP" evidence="8">
    <location>
        <begin position="207"/>
        <end position="583"/>
    </location>
</feature>
<dbReference type="Proteomes" id="UP000762676">
    <property type="component" value="Unassembled WGS sequence"/>
</dbReference>
<dbReference type="Pfam" id="PF02148">
    <property type="entry name" value="zf-UBP"/>
    <property type="match status" value="1"/>
</dbReference>
<feature type="compositionally biased region" description="Polar residues" evidence="7">
    <location>
        <begin position="535"/>
        <end position="557"/>
    </location>
</feature>
<dbReference type="PROSITE" id="PS00972">
    <property type="entry name" value="USP_1"/>
    <property type="match status" value="1"/>
</dbReference>
<proteinExistence type="predicted"/>
<feature type="compositionally biased region" description="Gly residues" evidence="7">
    <location>
        <begin position="456"/>
        <end position="465"/>
    </location>
</feature>
<keyword evidence="3" id="KW-0479">Metal-binding</keyword>
<dbReference type="InterPro" id="IPR050185">
    <property type="entry name" value="Ub_carboxyl-term_hydrolase"/>
</dbReference>
<dbReference type="EC" id="3.4.19.12" evidence="2"/>
<feature type="compositionally biased region" description="Basic residues" evidence="7">
    <location>
        <begin position="1"/>
        <end position="11"/>
    </location>
</feature>
<evidence type="ECO:0000256" key="7">
    <source>
        <dbReference type="SAM" id="MobiDB-lite"/>
    </source>
</evidence>
<dbReference type="Pfam" id="PF00443">
    <property type="entry name" value="UCH"/>
    <property type="match status" value="1"/>
</dbReference>
<organism evidence="10 11">
    <name type="scientific">Elysia marginata</name>
    <dbReference type="NCBI Taxonomy" id="1093978"/>
    <lineage>
        <taxon>Eukaryota</taxon>
        <taxon>Metazoa</taxon>
        <taxon>Spiralia</taxon>
        <taxon>Lophotrochozoa</taxon>
        <taxon>Mollusca</taxon>
        <taxon>Gastropoda</taxon>
        <taxon>Heterobranchia</taxon>
        <taxon>Euthyneura</taxon>
        <taxon>Panpulmonata</taxon>
        <taxon>Sacoglossa</taxon>
        <taxon>Placobranchoidea</taxon>
        <taxon>Plakobranchidae</taxon>
        <taxon>Elysia</taxon>
    </lineage>
</organism>
<feature type="region of interest" description="Disordered" evidence="7">
    <location>
        <begin position="456"/>
        <end position="583"/>
    </location>
</feature>
<dbReference type="InterPro" id="IPR038765">
    <property type="entry name" value="Papain-like_cys_pep_sf"/>
</dbReference>
<feature type="compositionally biased region" description="Basic and acidic residues" evidence="7">
    <location>
        <begin position="498"/>
        <end position="515"/>
    </location>
</feature>
<feature type="non-terminal residue" evidence="10">
    <location>
        <position position="583"/>
    </location>
</feature>
<evidence type="ECO:0000256" key="2">
    <source>
        <dbReference type="ARBA" id="ARBA00012759"/>
    </source>
</evidence>
<protein>
    <recommendedName>
        <fullName evidence="2">ubiquitinyl hydrolase 1</fullName>
        <ecNumber evidence="2">3.4.19.12</ecNumber>
    </recommendedName>
</protein>
<dbReference type="PANTHER" id="PTHR21646:SF39">
    <property type="entry name" value="UBIQUITIN CARBOXYL-TERMINAL HYDROLASE 16"/>
    <property type="match status" value="1"/>
</dbReference>
<reference evidence="10 11" key="1">
    <citation type="journal article" date="2021" name="Elife">
        <title>Chloroplast acquisition without the gene transfer in kleptoplastic sea slugs, Plakobranchus ocellatus.</title>
        <authorList>
            <person name="Maeda T."/>
            <person name="Takahashi S."/>
            <person name="Yoshida T."/>
            <person name="Shimamura S."/>
            <person name="Takaki Y."/>
            <person name="Nagai Y."/>
            <person name="Toyoda A."/>
            <person name="Suzuki Y."/>
            <person name="Arimoto A."/>
            <person name="Ishii H."/>
            <person name="Satoh N."/>
            <person name="Nishiyama T."/>
            <person name="Hasebe M."/>
            <person name="Maruyama T."/>
            <person name="Minagawa J."/>
            <person name="Obokata J."/>
            <person name="Shigenobu S."/>
        </authorList>
    </citation>
    <scope>NUCLEOTIDE SEQUENCE [LARGE SCALE GENOMIC DNA]</scope>
</reference>
<feature type="compositionally biased region" description="Basic and acidic residues" evidence="7">
    <location>
        <begin position="522"/>
        <end position="533"/>
    </location>
</feature>
<feature type="compositionally biased region" description="Basic and acidic residues" evidence="7">
    <location>
        <begin position="468"/>
        <end position="478"/>
    </location>
</feature>
<evidence type="ECO:0000256" key="3">
    <source>
        <dbReference type="ARBA" id="ARBA00022723"/>
    </source>
</evidence>
<evidence type="ECO:0000256" key="5">
    <source>
        <dbReference type="ARBA" id="ARBA00022833"/>
    </source>
</evidence>
<feature type="domain" description="UBP-type" evidence="9">
    <location>
        <begin position="27"/>
        <end position="165"/>
    </location>
</feature>
<dbReference type="InterPro" id="IPR018200">
    <property type="entry name" value="USP_CS"/>
</dbReference>
<evidence type="ECO:0000259" key="8">
    <source>
        <dbReference type="PROSITE" id="PS50235"/>
    </source>
</evidence>
<evidence type="ECO:0000259" key="9">
    <source>
        <dbReference type="PROSITE" id="PS50271"/>
    </source>
</evidence>
<dbReference type="Gene3D" id="3.90.70.10">
    <property type="entry name" value="Cysteine proteinases"/>
    <property type="match status" value="1"/>
</dbReference>
<dbReference type="PROSITE" id="PS50271">
    <property type="entry name" value="ZF_UBP"/>
    <property type="match status" value="1"/>
</dbReference>
<feature type="region of interest" description="Disordered" evidence="7">
    <location>
        <begin position="169"/>
        <end position="194"/>
    </location>
</feature>
<evidence type="ECO:0000256" key="6">
    <source>
        <dbReference type="PROSITE-ProRule" id="PRU00502"/>
    </source>
</evidence>
<dbReference type="EMBL" id="BMAT01009093">
    <property type="protein sequence ID" value="GFR98315.1"/>
    <property type="molecule type" value="Genomic_DNA"/>
</dbReference>
<evidence type="ECO:0000256" key="1">
    <source>
        <dbReference type="ARBA" id="ARBA00000707"/>
    </source>
</evidence>
<dbReference type="AlphaFoldDB" id="A0AAV4HNM0"/>
<evidence type="ECO:0000313" key="10">
    <source>
        <dbReference type="EMBL" id="GFR98315.1"/>
    </source>
</evidence>
<dbReference type="SUPFAM" id="SSF54001">
    <property type="entry name" value="Cysteine proteinases"/>
    <property type="match status" value="1"/>
</dbReference>
<gene>
    <name evidence="10" type="ORF">ElyMa_004498300</name>
</gene>
<dbReference type="SUPFAM" id="SSF57850">
    <property type="entry name" value="RING/U-box"/>
    <property type="match status" value="1"/>
</dbReference>
<dbReference type="PROSITE" id="PS50235">
    <property type="entry name" value="USP_3"/>
    <property type="match status" value="1"/>
</dbReference>
<dbReference type="PANTHER" id="PTHR21646">
    <property type="entry name" value="UBIQUITIN CARBOXYL-TERMINAL HYDROLASE"/>
    <property type="match status" value="1"/>
</dbReference>
<dbReference type="InterPro" id="IPR013083">
    <property type="entry name" value="Znf_RING/FYVE/PHD"/>
</dbReference>
<dbReference type="InterPro" id="IPR001607">
    <property type="entry name" value="Znf_UBP"/>
</dbReference>
<feature type="compositionally biased region" description="Basic and acidic residues" evidence="7">
    <location>
        <begin position="560"/>
        <end position="575"/>
    </location>
</feature>
<dbReference type="InterPro" id="IPR028889">
    <property type="entry name" value="USP"/>
</dbReference>
<keyword evidence="10" id="KW-0378">Hydrolase</keyword>
<dbReference type="GO" id="GO:0004843">
    <property type="term" value="F:cysteine-type deubiquitinase activity"/>
    <property type="evidence" value="ECO:0007669"/>
    <property type="project" value="UniProtKB-EC"/>
</dbReference>
<dbReference type="Gene3D" id="3.30.40.10">
    <property type="entry name" value="Zinc/RING finger domain, C3HC4 (zinc finger)"/>
    <property type="match status" value="1"/>
</dbReference>
<evidence type="ECO:0000313" key="11">
    <source>
        <dbReference type="Proteomes" id="UP000762676"/>
    </source>
</evidence>
<feature type="region of interest" description="Disordered" evidence="7">
    <location>
        <begin position="1"/>
        <end position="24"/>
    </location>
</feature>